<sequence length="132" mass="14924">MSASSLVAESLWKSIESTRSVSEDQLSTLYFLFGKNLEKATRIVDQRGVKTISGEPSSRFIFQVMGESRRKEEYYCFAEHYCACYSFFYDIVNKGEQLFCKHQLAARLAAALGACIEIKVSDEQLALLLAKL</sequence>
<protein>
    <submittedName>
        <fullName evidence="1">Uncharacterized protein</fullName>
    </submittedName>
</protein>
<comment type="caution">
    <text evidence="1">The sequence shown here is derived from an EMBL/GenBank/DDBJ whole genome shotgun (WGS) entry which is preliminary data.</text>
</comment>
<gene>
    <name evidence="1" type="ORF">Pint_33760</name>
</gene>
<organism evidence="1 2">
    <name type="scientific">Pistacia integerrima</name>
    <dbReference type="NCBI Taxonomy" id="434235"/>
    <lineage>
        <taxon>Eukaryota</taxon>
        <taxon>Viridiplantae</taxon>
        <taxon>Streptophyta</taxon>
        <taxon>Embryophyta</taxon>
        <taxon>Tracheophyta</taxon>
        <taxon>Spermatophyta</taxon>
        <taxon>Magnoliopsida</taxon>
        <taxon>eudicotyledons</taxon>
        <taxon>Gunneridae</taxon>
        <taxon>Pentapetalae</taxon>
        <taxon>rosids</taxon>
        <taxon>malvids</taxon>
        <taxon>Sapindales</taxon>
        <taxon>Anacardiaceae</taxon>
        <taxon>Pistacia</taxon>
    </lineage>
</organism>
<dbReference type="Proteomes" id="UP001163603">
    <property type="component" value="Chromosome 14"/>
</dbReference>
<proteinExistence type="predicted"/>
<accession>A0ACC0X4J3</accession>
<name>A0ACC0X4J3_9ROSI</name>
<reference evidence="2" key="1">
    <citation type="journal article" date="2023" name="G3 (Bethesda)">
        <title>Genome assembly and association tests identify interacting loci associated with vigor, precocity, and sex in interspecific pistachio rootstocks.</title>
        <authorList>
            <person name="Palmer W."/>
            <person name="Jacygrad E."/>
            <person name="Sagayaradj S."/>
            <person name="Cavanaugh K."/>
            <person name="Han R."/>
            <person name="Bertier L."/>
            <person name="Beede B."/>
            <person name="Kafkas S."/>
            <person name="Golino D."/>
            <person name="Preece J."/>
            <person name="Michelmore R."/>
        </authorList>
    </citation>
    <scope>NUCLEOTIDE SEQUENCE [LARGE SCALE GENOMIC DNA]</scope>
</reference>
<evidence type="ECO:0000313" key="1">
    <source>
        <dbReference type="EMBL" id="KAJ0010328.1"/>
    </source>
</evidence>
<dbReference type="EMBL" id="CM047749">
    <property type="protein sequence ID" value="KAJ0010328.1"/>
    <property type="molecule type" value="Genomic_DNA"/>
</dbReference>
<evidence type="ECO:0000313" key="2">
    <source>
        <dbReference type="Proteomes" id="UP001163603"/>
    </source>
</evidence>
<keyword evidence="2" id="KW-1185">Reference proteome</keyword>